<comment type="caution">
    <text evidence="3">The sequence shown here is derived from an EMBL/GenBank/DDBJ whole genome shotgun (WGS) entry which is preliminary data.</text>
</comment>
<dbReference type="RefSeq" id="WP_183591252.1">
    <property type="nucleotide sequence ID" value="NZ_JACHWR010000001.1"/>
</dbReference>
<dbReference type="InterPro" id="IPR035093">
    <property type="entry name" value="RelE/ParE_toxin_dom_sf"/>
</dbReference>
<protein>
    <submittedName>
        <fullName evidence="3">Plasmid stabilization system protein ParE</fullName>
    </submittedName>
</protein>
<evidence type="ECO:0000313" key="4">
    <source>
        <dbReference type="Proteomes" id="UP000589626"/>
    </source>
</evidence>
<dbReference type="Pfam" id="PF05016">
    <property type="entry name" value="ParE_toxin"/>
    <property type="match status" value="1"/>
</dbReference>
<keyword evidence="2" id="KW-1277">Toxin-antitoxin system</keyword>
<gene>
    <name evidence="3" type="ORF">FHU40_001139</name>
</gene>
<dbReference type="InterPro" id="IPR007712">
    <property type="entry name" value="RelE/ParE_toxin"/>
</dbReference>
<name>A0A7W4VTS6_9ACTN</name>
<organism evidence="3 4">
    <name type="scientific">Nocardioides soli</name>
    <dbReference type="NCBI Taxonomy" id="1036020"/>
    <lineage>
        <taxon>Bacteria</taxon>
        <taxon>Bacillati</taxon>
        <taxon>Actinomycetota</taxon>
        <taxon>Actinomycetes</taxon>
        <taxon>Propionibacteriales</taxon>
        <taxon>Nocardioidaceae</taxon>
        <taxon>Nocardioides</taxon>
    </lineage>
</organism>
<comment type="similarity">
    <text evidence="1">Belongs to the RelE toxin family.</text>
</comment>
<dbReference type="AlphaFoldDB" id="A0A7W4VTS6"/>
<dbReference type="EMBL" id="JACHWR010000001">
    <property type="protein sequence ID" value="MBB3041338.1"/>
    <property type="molecule type" value="Genomic_DNA"/>
</dbReference>
<sequence>MTLRFGRHAIQDLEEARDHYERITEELADGFVADLDRVVERMQMFPNGAPPVEGFPGVRRARMRRFPSGVFYRVLEPDTIEVLRIVHAARDGSGSGDEP</sequence>
<dbReference type="Proteomes" id="UP000589626">
    <property type="component" value="Unassembled WGS sequence"/>
</dbReference>
<dbReference type="Gene3D" id="3.30.2310.20">
    <property type="entry name" value="RelE-like"/>
    <property type="match status" value="1"/>
</dbReference>
<keyword evidence="4" id="KW-1185">Reference proteome</keyword>
<dbReference type="PANTHER" id="PTHR33755">
    <property type="entry name" value="TOXIN PARE1-RELATED"/>
    <property type="match status" value="1"/>
</dbReference>
<dbReference type="InterPro" id="IPR051803">
    <property type="entry name" value="TA_system_RelE-like_toxin"/>
</dbReference>
<proteinExistence type="inferred from homology"/>
<dbReference type="PANTHER" id="PTHR33755:SF8">
    <property type="entry name" value="TOXIN PARE2"/>
    <property type="match status" value="1"/>
</dbReference>
<accession>A0A7W4VTS6</accession>
<evidence type="ECO:0000256" key="2">
    <source>
        <dbReference type="ARBA" id="ARBA00022649"/>
    </source>
</evidence>
<evidence type="ECO:0000313" key="3">
    <source>
        <dbReference type="EMBL" id="MBB3041338.1"/>
    </source>
</evidence>
<reference evidence="3 4" key="1">
    <citation type="submission" date="2020-08" db="EMBL/GenBank/DDBJ databases">
        <title>Sequencing the genomes of 1000 actinobacteria strains.</title>
        <authorList>
            <person name="Klenk H.-P."/>
        </authorList>
    </citation>
    <scope>NUCLEOTIDE SEQUENCE [LARGE SCALE GENOMIC DNA]</scope>
    <source>
        <strain evidence="3 4">DSM 105498</strain>
    </source>
</reference>
<evidence type="ECO:0000256" key="1">
    <source>
        <dbReference type="ARBA" id="ARBA00006226"/>
    </source>
</evidence>